<feature type="domain" description="Amidohydrolase 3" evidence="1">
    <location>
        <begin position="45"/>
        <end position="330"/>
    </location>
</feature>
<evidence type="ECO:0000259" key="1">
    <source>
        <dbReference type="Pfam" id="PF07969"/>
    </source>
</evidence>
<dbReference type="PANTHER" id="PTHR22642:SF2">
    <property type="entry name" value="PROTEIN LONG AFTER FAR-RED 3"/>
    <property type="match status" value="1"/>
</dbReference>
<name>A0AB35TZE5_9FIRM</name>
<accession>A0AB35TZE5</accession>
<dbReference type="PANTHER" id="PTHR22642">
    <property type="entry name" value="IMIDAZOLONEPROPIONASE"/>
    <property type="match status" value="1"/>
</dbReference>
<dbReference type="Gene3D" id="2.30.40.10">
    <property type="entry name" value="Urease, subunit C, domain 1"/>
    <property type="match status" value="1"/>
</dbReference>
<protein>
    <submittedName>
        <fullName evidence="2">Amidohydrolase family protein</fullName>
    </submittedName>
</protein>
<dbReference type="InterPro" id="IPR011059">
    <property type="entry name" value="Metal-dep_hydrolase_composite"/>
</dbReference>
<dbReference type="InterPro" id="IPR032466">
    <property type="entry name" value="Metal_Hydrolase"/>
</dbReference>
<dbReference type="RefSeq" id="WP_370595329.1">
    <property type="nucleotide sequence ID" value="NZ_JALBUR010000001.1"/>
</dbReference>
<comment type="caution">
    <text evidence="2">The sequence shown here is derived from an EMBL/GenBank/DDBJ whole genome shotgun (WGS) entry which is preliminary data.</text>
</comment>
<evidence type="ECO:0000313" key="3">
    <source>
        <dbReference type="Proteomes" id="UP001286174"/>
    </source>
</evidence>
<dbReference type="AlphaFoldDB" id="A0AB35TZE5"/>
<dbReference type="SUPFAM" id="SSF51556">
    <property type="entry name" value="Metallo-dependent hydrolases"/>
    <property type="match status" value="1"/>
</dbReference>
<evidence type="ECO:0000313" key="2">
    <source>
        <dbReference type="EMBL" id="MDX8418658.1"/>
    </source>
</evidence>
<dbReference type="Proteomes" id="UP001286174">
    <property type="component" value="Unassembled WGS sequence"/>
</dbReference>
<dbReference type="Gene3D" id="3.10.310.70">
    <property type="match status" value="1"/>
</dbReference>
<gene>
    <name evidence="2" type="ORF">MOZ60_00960</name>
</gene>
<dbReference type="InterPro" id="IPR013108">
    <property type="entry name" value="Amidohydro_3"/>
</dbReference>
<dbReference type="SUPFAM" id="SSF51338">
    <property type="entry name" value="Composite domain of metallo-dependent hydrolases"/>
    <property type="match status" value="1"/>
</dbReference>
<proteinExistence type="predicted"/>
<dbReference type="Pfam" id="PF07969">
    <property type="entry name" value="Amidohydro_3"/>
    <property type="match status" value="1"/>
</dbReference>
<keyword evidence="3" id="KW-1185">Reference proteome</keyword>
<organism evidence="2 3">
    <name type="scientific">Grylomicrobium aquisgranensis</name>
    <dbReference type="NCBI Taxonomy" id="2926318"/>
    <lineage>
        <taxon>Bacteria</taxon>
        <taxon>Bacillati</taxon>
        <taxon>Bacillota</taxon>
        <taxon>Erysipelotrichia</taxon>
        <taxon>Erysipelotrichales</taxon>
        <taxon>Erysipelotrichaceae</taxon>
        <taxon>Grylomicrobium</taxon>
    </lineage>
</organism>
<dbReference type="EMBL" id="JALBUR010000001">
    <property type="protein sequence ID" value="MDX8418658.1"/>
    <property type="molecule type" value="Genomic_DNA"/>
</dbReference>
<dbReference type="GO" id="GO:0016810">
    <property type="term" value="F:hydrolase activity, acting on carbon-nitrogen (but not peptide) bonds"/>
    <property type="evidence" value="ECO:0007669"/>
    <property type="project" value="InterPro"/>
</dbReference>
<reference evidence="2 3" key="1">
    <citation type="submission" date="2022-03" db="EMBL/GenBank/DDBJ databases">
        <title>Novel taxa within the pig intestine.</title>
        <authorList>
            <person name="Wylensek D."/>
            <person name="Bishof K."/>
            <person name="Afrizal A."/>
            <person name="Clavel T."/>
        </authorList>
    </citation>
    <scope>NUCLEOTIDE SEQUENCE [LARGE SCALE GENOMIC DNA]</scope>
    <source>
        <strain evidence="2 3">CLA-KB-P133</strain>
    </source>
</reference>
<dbReference type="Gene3D" id="3.20.20.140">
    <property type="entry name" value="Metal-dependent hydrolases"/>
    <property type="match status" value="1"/>
</dbReference>
<sequence>MRTGYTNCCIKDQKNGAFLVEDGKILAIGCAQDQRMQEALANADEEVDLHGLHVLPGKADGHVHLLQMGRNALSVDCSAGAAERLANAPRSQAWLYGANWDGDAEKLNRTILDEAVNDRPAVVLSRDGQAMALNSAALQACAIDENTKVESGSIDVEKGVVRQTGVDLVRQAMPAPDAEEIKAWLLKGMELAAAQGITAVGSEDFLSTNETYQDVLTAYEQLSYQQKMKIRVSELVSFCQIEDFASFLDEGYSYDVGNDFFKIGALLLKLDDASDQELRYDDATVQLYVQMANRFNTPVWFDVASFGAVDQALDVLQDEMYPDNPLQDAILVHRVPSAAQLSKAQNAKIVLGTSGFLMESDSSLFYGSDQPFQPVLPYSSILSANIQNRLGFTGSLRESDPADFYVMDEDRVMMTVVNGEEVYRQ</sequence>